<dbReference type="InterPro" id="IPR043149">
    <property type="entry name" value="TagF_N"/>
</dbReference>
<dbReference type="InterPro" id="IPR043148">
    <property type="entry name" value="TagF_C"/>
</dbReference>
<dbReference type="GO" id="GO:0047355">
    <property type="term" value="F:CDP-glycerol glycerophosphotransferase activity"/>
    <property type="evidence" value="ECO:0007669"/>
    <property type="project" value="InterPro"/>
</dbReference>
<keyword evidence="4" id="KW-0808">Transferase</keyword>
<protein>
    <recommendedName>
        <fullName evidence="9">CDP-glycerol:poly(Glycerophosphate) glycerophosphotransferase</fullName>
    </recommendedName>
</protein>
<organism evidence="7 8">
    <name type="scientific">Sanguibacter hominis ATCC BAA-789</name>
    <dbReference type="NCBI Taxonomy" id="1312740"/>
    <lineage>
        <taxon>Bacteria</taxon>
        <taxon>Bacillati</taxon>
        <taxon>Actinomycetota</taxon>
        <taxon>Actinomycetes</taxon>
        <taxon>Micrococcales</taxon>
        <taxon>Sanguibacteraceae</taxon>
        <taxon>Sanguibacter</taxon>
    </lineage>
</organism>
<keyword evidence="5" id="KW-0777">Teichoic acid biosynthesis</keyword>
<evidence type="ECO:0000313" key="8">
    <source>
        <dbReference type="Proteomes" id="UP000774283"/>
    </source>
</evidence>
<dbReference type="GO" id="GO:0005886">
    <property type="term" value="C:plasma membrane"/>
    <property type="evidence" value="ECO:0007669"/>
    <property type="project" value="UniProtKB-SubCell"/>
</dbReference>
<evidence type="ECO:0000256" key="2">
    <source>
        <dbReference type="ARBA" id="ARBA00010488"/>
    </source>
</evidence>
<comment type="subcellular location">
    <subcellularLocation>
        <location evidence="1">Cell membrane</location>
        <topology evidence="1">Peripheral membrane protein</topology>
    </subcellularLocation>
</comment>
<dbReference type="Proteomes" id="UP000774283">
    <property type="component" value="Unassembled WGS sequence"/>
</dbReference>
<evidence type="ECO:0000256" key="5">
    <source>
        <dbReference type="ARBA" id="ARBA00022944"/>
    </source>
</evidence>
<accession>A0A9X5FCM3</accession>
<comment type="caution">
    <text evidence="7">The sequence shown here is derived from an EMBL/GenBank/DDBJ whole genome shotgun (WGS) entry which is preliminary data.</text>
</comment>
<dbReference type="PANTHER" id="PTHR37316:SF3">
    <property type="entry name" value="TEICHOIC ACID GLYCEROL-PHOSPHATE TRANSFERASE"/>
    <property type="match status" value="1"/>
</dbReference>
<dbReference type="GO" id="GO:0019350">
    <property type="term" value="P:teichoic acid biosynthetic process"/>
    <property type="evidence" value="ECO:0007669"/>
    <property type="project" value="UniProtKB-KW"/>
</dbReference>
<proteinExistence type="inferred from homology"/>
<comment type="similarity">
    <text evidence="2">Belongs to the CDP-glycerol glycerophosphotransferase family.</text>
</comment>
<evidence type="ECO:0000256" key="3">
    <source>
        <dbReference type="ARBA" id="ARBA00022475"/>
    </source>
</evidence>
<keyword evidence="3" id="KW-1003">Cell membrane</keyword>
<gene>
    <name evidence="7" type="ORF">HF995_10770</name>
</gene>
<evidence type="ECO:0000313" key="7">
    <source>
        <dbReference type="EMBL" id="NKX93745.1"/>
    </source>
</evidence>
<dbReference type="AlphaFoldDB" id="A0A9X5FCM3"/>
<name>A0A9X5FCM3_9MICO</name>
<sequence length="952" mass="104185">MLRFTFARGNVRKLLSLPAYGAGHLASRVIRRDPKLWAFASGIGVGEGARVLLEHVRRVDPDVRVVWVARHERDVADARRLGIEAVLRSSREGLLTTLRAGVLVVTHGFGDVNRFGTSGALVVQLWHGVPFKSLHLDSPEALRLPGPLGAVPGARALIRFAYRWASRGIGIFAVASVESGRRLRSAFGLRSDQVAVTGDPRDDVLLAGAPDELALAARSRLADLLGDERLEDRRTLLYAPTWRDGAPDPAVPSTDEWARIAAYLDETDSLLLVRSHPLGAGSYAAAYELTDRVLMLGADVQADVTPLLPAVDVLVTDYSSIAIDFALLGRPVLFLAPDAEEYVARRGTYEPYARLSGGSDVPTWDELLALLARADADDATHDALVAHARALALRFHDLPDGQAAARVYDEVRRRLAGLASERLLTGAEPRPEPEARPDDGVVVDTVDVRLPGEGLLDATADGPVLELGGAVAEGAPSTVEVVGSRWRASAPVTVEGERWWVHVPLLSSRWGGPALPPPSGAYRVAVTRDGHGPAAPRPYGHLVPRTRLVAGLFSATLRTESGQVVLRLAPPLRDDERGTLAQARWEAWYRRDAGPAAAAGPSVFFESFSGRNASCNPRGIDRALAREHPGVTRFWSVVDASVQVPPGAVAVVEGSREWWAARSRAQVLVVNDWLRKRFRARPGQTVLQTWHGTPLKRIALMRPGLRPAAAVATWRESGRWDVLLAQNPFAVRMLRRSYAFRGKVWQDGYPRNDVLSDGAGVREAVRERLGLADDVTAVLYAPTWRDDRLDQVDHLDVARLARTLGPRFVILVRGHARTLAEADDVLADGVLDVSTYPEISELFLASDALVTDYSSVMFDFCVTGRPMLFFVPDLADYRDRLRGFTFDLLPVAPGPVVEDADALADHLRDLPRVARDHADRYDAWRNRFAPRDDGQAGERVVRRLHAEGRLRP</sequence>
<keyword evidence="8" id="KW-1185">Reference proteome</keyword>
<evidence type="ECO:0000256" key="4">
    <source>
        <dbReference type="ARBA" id="ARBA00022679"/>
    </source>
</evidence>
<dbReference type="EMBL" id="JAAXOW010000003">
    <property type="protein sequence ID" value="NKX93745.1"/>
    <property type="molecule type" value="Genomic_DNA"/>
</dbReference>
<dbReference type="RefSeq" id="WP_168447800.1">
    <property type="nucleotide sequence ID" value="NZ_JAAXOW010000003.1"/>
</dbReference>
<keyword evidence="6" id="KW-0472">Membrane</keyword>
<reference evidence="7 8" key="1">
    <citation type="submission" date="2020-04" db="EMBL/GenBank/DDBJ databases">
        <title>MicrobeNet Type strains.</title>
        <authorList>
            <person name="Nicholson A.C."/>
        </authorList>
    </citation>
    <scope>NUCLEOTIDE SEQUENCE [LARGE SCALE GENOMIC DNA]</scope>
    <source>
        <strain evidence="7 8">ATCC BAA-789</strain>
    </source>
</reference>
<dbReference type="InterPro" id="IPR051612">
    <property type="entry name" value="Teichoic_Acid_Biosynth"/>
</dbReference>
<evidence type="ECO:0000256" key="6">
    <source>
        <dbReference type="ARBA" id="ARBA00023136"/>
    </source>
</evidence>
<dbReference type="Pfam" id="PF04464">
    <property type="entry name" value="Glyphos_transf"/>
    <property type="match status" value="2"/>
</dbReference>
<dbReference type="Gene3D" id="3.40.50.11820">
    <property type="match status" value="2"/>
</dbReference>
<dbReference type="SUPFAM" id="SSF53756">
    <property type="entry name" value="UDP-Glycosyltransferase/glycogen phosphorylase"/>
    <property type="match status" value="2"/>
</dbReference>
<dbReference type="PANTHER" id="PTHR37316">
    <property type="entry name" value="TEICHOIC ACID GLYCEROL-PHOSPHATE PRIMASE"/>
    <property type="match status" value="1"/>
</dbReference>
<dbReference type="Gene3D" id="3.40.50.12580">
    <property type="match status" value="2"/>
</dbReference>
<evidence type="ECO:0000256" key="1">
    <source>
        <dbReference type="ARBA" id="ARBA00004202"/>
    </source>
</evidence>
<evidence type="ECO:0008006" key="9">
    <source>
        <dbReference type="Google" id="ProtNLM"/>
    </source>
</evidence>
<dbReference type="InterPro" id="IPR007554">
    <property type="entry name" value="Glycerophosphate_synth"/>
</dbReference>